<feature type="region of interest" description="Disordered" evidence="1">
    <location>
        <begin position="64"/>
        <end position="93"/>
    </location>
</feature>
<reference evidence="2" key="1">
    <citation type="submission" date="2022-07" db="EMBL/GenBank/DDBJ databases">
        <title>Phylogenomic reconstructions and comparative analyses of Kickxellomycotina fungi.</title>
        <authorList>
            <person name="Reynolds N.K."/>
            <person name="Stajich J.E."/>
            <person name="Barry K."/>
            <person name="Grigoriev I.V."/>
            <person name="Crous P."/>
            <person name="Smith M.E."/>
        </authorList>
    </citation>
    <scope>NUCLEOTIDE SEQUENCE</scope>
    <source>
        <strain evidence="2">NRRL 1566</strain>
    </source>
</reference>
<dbReference type="EMBL" id="JANBUW010000607">
    <property type="protein sequence ID" value="KAJ2846171.1"/>
    <property type="molecule type" value="Genomic_DNA"/>
</dbReference>
<gene>
    <name evidence="2" type="ORF">IWW36_004477</name>
</gene>
<keyword evidence="3" id="KW-1185">Reference proteome</keyword>
<protein>
    <submittedName>
        <fullName evidence="2">Uncharacterized protein</fullName>
    </submittedName>
</protein>
<comment type="caution">
    <text evidence="2">The sequence shown here is derived from an EMBL/GenBank/DDBJ whole genome shotgun (WGS) entry which is preliminary data.</text>
</comment>
<accession>A0A9W8IAN7</accession>
<feature type="non-terminal residue" evidence="2">
    <location>
        <position position="93"/>
    </location>
</feature>
<evidence type="ECO:0000313" key="2">
    <source>
        <dbReference type="EMBL" id="KAJ2846171.1"/>
    </source>
</evidence>
<feature type="compositionally biased region" description="Polar residues" evidence="1">
    <location>
        <begin position="64"/>
        <end position="73"/>
    </location>
</feature>
<evidence type="ECO:0000313" key="3">
    <source>
        <dbReference type="Proteomes" id="UP001139887"/>
    </source>
</evidence>
<name>A0A9W8IAN7_9FUNG</name>
<proteinExistence type="predicted"/>
<dbReference type="OrthoDB" id="2143914at2759"/>
<evidence type="ECO:0000256" key="1">
    <source>
        <dbReference type="SAM" id="MobiDB-lite"/>
    </source>
</evidence>
<feature type="compositionally biased region" description="Polar residues" evidence="1">
    <location>
        <begin position="79"/>
        <end position="93"/>
    </location>
</feature>
<dbReference type="AlphaFoldDB" id="A0A9W8IAN7"/>
<dbReference type="Proteomes" id="UP001139887">
    <property type="component" value="Unassembled WGS sequence"/>
</dbReference>
<sequence>MAAYEYIAAELSREEQDSVREIVEAHYHQRTSKQIMDILIAVHPLCLESDLLEEFNEIAAQLAQHNQNTQQHSPLPYQQEGSKSTSPLTSLAS</sequence>
<organism evidence="2 3">
    <name type="scientific">Coemansia brasiliensis</name>
    <dbReference type="NCBI Taxonomy" id="2650707"/>
    <lineage>
        <taxon>Eukaryota</taxon>
        <taxon>Fungi</taxon>
        <taxon>Fungi incertae sedis</taxon>
        <taxon>Zoopagomycota</taxon>
        <taxon>Kickxellomycotina</taxon>
        <taxon>Kickxellomycetes</taxon>
        <taxon>Kickxellales</taxon>
        <taxon>Kickxellaceae</taxon>
        <taxon>Coemansia</taxon>
    </lineage>
</organism>